<evidence type="ECO:0000313" key="2">
    <source>
        <dbReference type="Ensembl" id="ENSMUSP00000133853.2"/>
    </source>
</evidence>
<name>G3UXW8_MOUSE</name>
<dbReference type="AGR" id="MGI:98813"/>
<proteinExistence type="evidence at protein level"/>
<feature type="transmembrane region" description="Helical" evidence="1">
    <location>
        <begin position="6"/>
        <end position="24"/>
    </location>
</feature>
<dbReference type="ProteomicsDB" id="359804"/>
<protein>
    <submittedName>
        <fullName evidence="2">Thyroid peroxidase</fullName>
    </submittedName>
</protein>
<dbReference type="VEuPathDB" id="HostDB:ENSMUSG00000020673"/>
<dbReference type="GeneTree" id="ENSGT00940000158104"/>
<dbReference type="MGI" id="MGI:98813">
    <property type="gene designation" value="Tpo"/>
</dbReference>
<dbReference type="Antibodypedia" id="2364">
    <property type="antibodies" value="689 antibodies from 35 providers"/>
</dbReference>
<sequence length="164" mass="18119">MRTLGAMAIMLVVMGTVIFLSFILRSRDILCGKTMKSHVISAVETSQLMVDHAVYNTMKRNLKKREVLSPAQLLSFFKLPESTSGAISRAAEIMETSIQVMKREQSQFSTDALSADILGTIANLSGCLPFMLPPRCPDTCLANKYRPITGACNNRYCVKTLYSS</sequence>
<dbReference type="SMR" id="G3UXW8"/>
<dbReference type="AlphaFoldDB" id="G3UXW8"/>
<evidence type="ECO:0000313" key="4">
    <source>
        <dbReference type="Proteomes" id="UP000000589"/>
    </source>
</evidence>
<keyword evidence="1" id="KW-1133">Transmembrane helix</keyword>
<dbReference type="Bgee" id="ENSMUSG00000020673">
    <property type="expression patterns" value="Expressed in trachea and 16 other cell types or tissues"/>
</dbReference>
<reference evidence="2" key="4">
    <citation type="submission" date="2025-09" db="UniProtKB">
        <authorList>
            <consortium name="Ensembl"/>
        </authorList>
    </citation>
    <scope>IDENTIFICATION</scope>
    <source>
        <strain evidence="2">C57BL/6J</strain>
    </source>
</reference>
<keyword evidence="4" id="KW-1185">Reference proteome</keyword>
<keyword evidence="1" id="KW-0812">Transmembrane</keyword>
<reference evidence="2 4" key="1">
    <citation type="journal article" date="2009" name="PLoS Biol.">
        <title>Lineage-specific biology revealed by a finished genome assembly of the mouse.</title>
        <authorList>
            <consortium name="Mouse Genome Sequencing Consortium"/>
            <person name="Church D.M."/>
            <person name="Goodstadt L."/>
            <person name="Hillier L.W."/>
            <person name="Zody M.C."/>
            <person name="Goldstein S."/>
            <person name="She X."/>
            <person name="Bult C.J."/>
            <person name="Agarwala R."/>
            <person name="Cherry J.L."/>
            <person name="DiCuccio M."/>
            <person name="Hlavina W."/>
            <person name="Kapustin Y."/>
            <person name="Meric P."/>
            <person name="Maglott D."/>
            <person name="Birtle Z."/>
            <person name="Marques A.C."/>
            <person name="Graves T."/>
            <person name="Zhou S."/>
            <person name="Teague B."/>
            <person name="Potamousis K."/>
            <person name="Churas C."/>
            <person name="Place M."/>
            <person name="Herschleb J."/>
            <person name="Runnheim R."/>
            <person name="Forrest D."/>
            <person name="Amos-Landgraf J."/>
            <person name="Schwartz D.C."/>
            <person name="Cheng Z."/>
            <person name="Lindblad-Toh K."/>
            <person name="Eichler E.E."/>
            <person name="Ponting C.P."/>
        </authorList>
    </citation>
    <scope>NUCLEOTIDE SEQUENCE [LARGE SCALE GENOMIC DNA]</scope>
    <source>
        <strain evidence="2 4">C57BL/6J</strain>
    </source>
</reference>
<keyword evidence="5" id="KW-1267">Proteomics identification</keyword>
<dbReference type="Ensembl" id="ENSMUST00000155263.2">
    <property type="protein sequence ID" value="ENSMUSP00000133853.2"/>
    <property type="gene ID" value="ENSMUSG00000020673.15"/>
</dbReference>
<dbReference type="UCSC" id="uc007ngp.1">
    <property type="organism name" value="mouse"/>
</dbReference>
<dbReference type="Proteomes" id="UP000000589">
    <property type="component" value="Chromosome 12"/>
</dbReference>
<reference evidence="2 4" key="2">
    <citation type="journal article" date="2011" name="PLoS Biol.">
        <title>Modernizing reference genome assemblies.</title>
        <authorList>
            <person name="Church D.M."/>
            <person name="Schneider V.A."/>
            <person name="Graves T."/>
            <person name="Auger K."/>
            <person name="Cunningham F."/>
            <person name="Bouk N."/>
            <person name="Chen H.C."/>
            <person name="Agarwala R."/>
            <person name="McLaren W.M."/>
            <person name="Ritchie G.R."/>
            <person name="Albracht D."/>
            <person name="Kremitzki M."/>
            <person name="Rock S."/>
            <person name="Kotkiewicz H."/>
            <person name="Kremitzki C."/>
            <person name="Wollam A."/>
            <person name="Trani L."/>
            <person name="Fulton L."/>
            <person name="Fulton R."/>
            <person name="Matthews L."/>
            <person name="Whitehead S."/>
            <person name="Chow W."/>
            <person name="Torrance J."/>
            <person name="Dunn M."/>
            <person name="Harden G."/>
            <person name="Threadgold G."/>
            <person name="Wood J."/>
            <person name="Collins J."/>
            <person name="Heath P."/>
            <person name="Griffiths G."/>
            <person name="Pelan S."/>
            <person name="Grafham D."/>
            <person name="Eichler E.E."/>
            <person name="Weinstock G."/>
            <person name="Mardis E.R."/>
            <person name="Wilson R.K."/>
            <person name="Howe K."/>
            <person name="Flicek P."/>
            <person name="Hubbard T."/>
        </authorList>
    </citation>
    <scope>NUCLEOTIDE SEQUENCE [LARGE SCALE GENOMIC DNA]</scope>
    <source>
        <strain evidence="2 4">C57BL/6J</strain>
    </source>
</reference>
<dbReference type="HOGENOM" id="CLU_1566462_0_0_1"/>
<evidence type="ECO:0000313" key="3">
    <source>
        <dbReference type="MGI" id="MGI:98813"/>
    </source>
</evidence>
<evidence type="ECO:0007829" key="5">
    <source>
        <dbReference type="ProteomicsDB" id="G3UXW8"/>
    </source>
</evidence>
<keyword evidence="1" id="KW-0472">Membrane</keyword>
<accession>G3UXW8</accession>
<dbReference type="ExpressionAtlas" id="G3UXW8">
    <property type="expression patterns" value="baseline and differential"/>
</dbReference>
<gene>
    <name evidence="2 3" type="primary">Tpo</name>
</gene>
<organism evidence="2 4">
    <name type="scientific">Mus musculus</name>
    <name type="common">Mouse</name>
    <dbReference type="NCBI Taxonomy" id="10090"/>
    <lineage>
        <taxon>Eukaryota</taxon>
        <taxon>Metazoa</taxon>
        <taxon>Chordata</taxon>
        <taxon>Craniata</taxon>
        <taxon>Vertebrata</taxon>
        <taxon>Euteleostomi</taxon>
        <taxon>Mammalia</taxon>
        <taxon>Eutheria</taxon>
        <taxon>Euarchontoglires</taxon>
        <taxon>Glires</taxon>
        <taxon>Rodentia</taxon>
        <taxon>Myomorpha</taxon>
        <taxon>Muroidea</taxon>
        <taxon>Muridae</taxon>
        <taxon>Murinae</taxon>
        <taxon>Mus</taxon>
        <taxon>Mus</taxon>
    </lineage>
</organism>
<evidence type="ECO:0000256" key="1">
    <source>
        <dbReference type="SAM" id="Phobius"/>
    </source>
</evidence>
<reference evidence="2" key="3">
    <citation type="submission" date="2025-08" db="UniProtKB">
        <authorList>
            <consortium name="Ensembl"/>
        </authorList>
    </citation>
    <scope>IDENTIFICATION</scope>
    <source>
        <strain evidence="2">C57BL/6J</strain>
    </source>
</reference>